<organism evidence="2">
    <name type="scientific">bioreactor metagenome</name>
    <dbReference type="NCBI Taxonomy" id="1076179"/>
    <lineage>
        <taxon>unclassified sequences</taxon>
        <taxon>metagenomes</taxon>
        <taxon>ecological metagenomes</taxon>
    </lineage>
</organism>
<dbReference type="PANTHER" id="PTHR37300">
    <property type="entry name" value="UPF0291 PROTEIN CBO2609/CLC_2481"/>
    <property type="match status" value="1"/>
</dbReference>
<evidence type="ECO:0000256" key="1">
    <source>
        <dbReference type="ARBA" id="ARBA00022490"/>
    </source>
</evidence>
<gene>
    <name evidence="2" type="ORF">SDC9_167495</name>
</gene>
<protein>
    <submittedName>
        <fullName evidence="2">Uncharacterized protein</fullName>
    </submittedName>
</protein>
<dbReference type="Gene3D" id="1.10.287.540">
    <property type="entry name" value="Helix hairpin bin"/>
    <property type="match status" value="1"/>
</dbReference>
<dbReference type="AlphaFoldDB" id="A0A645FZW8"/>
<dbReference type="PANTHER" id="PTHR37300:SF1">
    <property type="entry name" value="UPF0291 PROTEIN YNZC"/>
    <property type="match status" value="1"/>
</dbReference>
<sequence>MEQEKIERINALAKKAKTPEGLTDAEKEERSELRMEYLLSVRKNLESQLENTYIVDKSGNKRKLEKKGEEGR</sequence>
<dbReference type="EMBL" id="VSSQ01067793">
    <property type="protein sequence ID" value="MPN20118.1"/>
    <property type="molecule type" value="Genomic_DNA"/>
</dbReference>
<dbReference type="InterPro" id="IPR009242">
    <property type="entry name" value="DUF896"/>
</dbReference>
<dbReference type="Pfam" id="PF05979">
    <property type="entry name" value="DUF896"/>
    <property type="match status" value="1"/>
</dbReference>
<keyword evidence="1" id="KW-0963">Cytoplasm</keyword>
<comment type="caution">
    <text evidence="2">The sequence shown here is derived from an EMBL/GenBank/DDBJ whole genome shotgun (WGS) entry which is preliminary data.</text>
</comment>
<reference evidence="2" key="1">
    <citation type="submission" date="2019-08" db="EMBL/GenBank/DDBJ databases">
        <authorList>
            <person name="Kucharzyk K."/>
            <person name="Murdoch R.W."/>
            <person name="Higgins S."/>
            <person name="Loffler F."/>
        </authorList>
    </citation>
    <scope>NUCLEOTIDE SEQUENCE</scope>
</reference>
<accession>A0A645FZW8</accession>
<dbReference type="HAMAP" id="MF_01103">
    <property type="entry name" value="UPF0291"/>
    <property type="match status" value="1"/>
</dbReference>
<evidence type="ECO:0000313" key="2">
    <source>
        <dbReference type="EMBL" id="MPN20118.1"/>
    </source>
</evidence>
<proteinExistence type="inferred from homology"/>
<dbReference type="SUPFAM" id="SSF158221">
    <property type="entry name" value="YnzC-like"/>
    <property type="match status" value="1"/>
</dbReference>
<name>A0A645FZW8_9ZZZZ</name>